<feature type="binding site" evidence="7">
    <location>
        <position position="214"/>
    </location>
    <ligand>
        <name>Mg(2+)</name>
        <dbReference type="ChEBI" id="CHEBI:18420"/>
        <label>1</label>
        <note>catalytic</note>
    </ligand>
</feature>
<feature type="binding site" evidence="7">
    <location>
        <position position="87"/>
    </location>
    <ligand>
        <name>Mg(2+)</name>
        <dbReference type="ChEBI" id="CHEBI:18420"/>
        <label>1</label>
        <note>catalytic</note>
    </ligand>
</feature>
<dbReference type="GO" id="GO:0046872">
    <property type="term" value="F:metal ion binding"/>
    <property type="evidence" value="ECO:0007669"/>
    <property type="project" value="UniProtKB-KW"/>
</dbReference>
<dbReference type="InterPro" id="IPR020583">
    <property type="entry name" value="Inositol_monoP_metal-BS"/>
</dbReference>
<evidence type="ECO:0000256" key="6">
    <source>
        <dbReference type="ARBA" id="ARBA00022842"/>
    </source>
</evidence>
<keyword evidence="4 7" id="KW-0479">Metal-binding</keyword>
<dbReference type="CDD" id="cd01637">
    <property type="entry name" value="IMPase_like"/>
    <property type="match status" value="1"/>
</dbReference>
<keyword evidence="6 7" id="KW-0460">Magnesium</keyword>
<gene>
    <name evidence="8" type="primary">suhB</name>
    <name evidence="8" type="ORF">BT1A1_1434</name>
</gene>
<keyword evidence="9" id="KW-1185">Reference proteome</keyword>
<dbReference type="GO" id="GO:0007165">
    <property type="term" value="P:signal transduction"/>
    <property type="evidence" value="ECO:0007669"/>
    <property type="project" value="TreeGrafter"/>
</dbReference>
<accession>A0A090IXS7</accession>
<dbReference type="GO" id="GO:0006020">
    <property type="term" value="P:inositol metabolic process"/>
    <property type="evidence" value="ECO:0007669"/>
    <property type="project" value="TreeGrafter"/>
</dbReference>
<evidence type="ECO:0000256" key="7">
    <source>
        <dbReference type="PIRSR" id="PIRSR600760-2"/>
    </source>
</evidence>
<evidence type="ECO:0000256" key="2">
    <source>
        <dbReference type="ARBA" id="ARBA00001946"/>
    </source>
</evidence>
<dbReference type="GO" id="GO:0008934">
    <property type="term" value="F:inositol monophosphate 1-phosphatase activity"/>
    <property type="evidence" value="ECO:0007669"/>
    <property type="project" value="TreeGrafter"/>
</dbReference>
<dbReference type="Proteomes" id="UP000040576">
    <property type="component" value="Unassembled WGS sequence"/>
</dbReference>
<feature type="binding site" evidence="7">
    <location>
        <position position="69"/>
    </location>
    <ligand>
        <name>Mg(2+)</name>
        <dbReference type="ChEBI" id="CHEBI:18420"/>
        <label>1</label>
        <note>catalytic</note>
    </ligand>
</feature>
<evidence type="ECO:0000313" key="8">
    <source>
        <dbReference type="EMBL" id="CEE01263.1"/>
    </source>
</evidence>
<name>A0A090IXS7_9BACI</name>
<comment type="catalytic activity">
    <reaction evidence="1">
        <text>a myo-inositol phosphate + H2O = myo-inositol + phosphate</text>
        <dbReference type="Rhea" id="RHEA:24056"/>
        <dbReference type="ChEBI" id="CHEBI:15377"/>
        <dbReference type="ChEBI" id="CHEBI:17268"/>
        <dbReference type="ChEBI" id="CHEBI:43474"/>
        <dbReference type="ChEBI" id="CHEBI:84139"/>
        <dbReference type="EC" id="3.1.3.25"/>
    </reaction>
</comment>
<dbReference type="Pfam" id="PF00459">
    <property type="entry name" value="Inositol_P"/>
    <property type="match status" value="1"/>
</dbReference>
<dbReference type="Gene3D" id="3.40.190.80">
    <property type="match status" value="1"/>
</dbReference>
<evidence type="ECO:0000256" key="1">
    <source>
        <dbReference type="ARBA" id="ARBA00001033"/>
    </source>
</evidence>
<comment type="cofactor">
    <cofactor evidence="2 7">
        <name>Mg(2+)</name>
        <dbReference type="ChEBI" id="CHEBI:18420"/>
    </cofactor>
</comment>
<evidence type="ECO:0000256" key="3">
    <source>
        <dbReference type="ARBA" id="ARBA00013106"/>
    </source>
</evidence>
<dbReference type="EMBL" id="CCRF01000044">
    <property type="protein sequence ID" value="CEE01263.1"/>
    <property type="molecule type" value="Genomic_DNA"/>
</dbReference>
<dbReference type="AlphaFoldDB" id="A0A090IXS7"/>
<evidence type="ECO:0000313" key="9">
    <source>
        <dbReference type="Proteomes" id="UP000040576"/>
    </source>
</evidence>
<dbReference type="PRINTS" id="PR00377">
    <property type="entry name" value="IMPHPHTASES"/>
</dbReference>
<dbReference type="InterPro" id="IPR020550">
    <property type="entry name" value="Inositol_monophosphatase_CS"/>
</dbReference>
<organism evidence="8 9">
    <name type="scientific">Caldibacillus thermoamylovorans</name>
    <dbReference type="NCBI Taxonomy" id="35841"/>
    <lineage>
        <taxon>Bacteria</taxon>
        <taxon>Bacillati</taxon>
        <taxon>Bacillota</taxon>
        <taxon>Bacilli</taxon>
        <taxon>Bacillales</taxon>
        <taxon>Bacillaceae</taxon>
        <taxon>Caldibacillus</taxon>
    </lineage>
</organism>
<evidence type="ECO:0000256" key="5">
    <source>
        <dbReference type="ARBA" id="ARBA00022801"/>
    </source>
</evidence>
<sequence length="268" mass="30326">MIDWLILDREIKIWIQEAGERIRHSLQNKLQISTKSNPNDLVTNVDKDTEQFFIEKIRSTYPGHRILGEEGGGDEITDVRGVIWVIDPIDGTMNFVHMHRNFTISIGVFGDGVGQLGYIYDVIHDELYSAVKGKGALFNDQPIPRLEEVSIEKAIVGMNPIWLTNNRRIDPEYLRRLVKDIRGTRSFGSAALEMGYVACGWLDAYIAMHLSPWDFAAGWVIVEELGGKATKLNGEPLSLLEKSSLFVAKPGLHQVILDNYLQNYVEKN</sequence>
<dbReference type="PANTHER" id="PTHR20854:SF4">
    <property type="entry name" value="INOSITOL-1-MONOPHOSPHATASE-RELATED"/>
    <property type="match status" value="1"/>
</dbReference>
<reference evidence="8 9" key="1">
    <citation type="submission" date="2014-07" db="EMBL/GenBank/DDBJ databases">
        <authorList>
            <person name="Wibberg Daniel"/>
        </authorList>
    </citation>
    <scope>NUCLEOTIDE SEQUENCE [LARGE SCALE GENOMIC DNA]</scope>
</reference>
<dbReference type="GO" id="GO:0046854">
    <property type="term" value="P:phosphatidylinositol phosphate biosynthetic process"/>
    <property type="evidence" value="ECO:0007669"/>
    <property type="project" value="InterPro"/>
</dbReference>
<dbReference type="Gene3D" id="3.30.540.10">
    <property type="entry name" value="Fructose-1,6-Bisphosphatase, subunit A, domain 1"/>
    <property type="match status" value="1"/>
</dbReference>
<evidence type="ECO:0000256" key="4">
    <source>
        <dbReference type="ARBA" id="ARBA00022723"/>
    </source>
</evidence>
<proteinExistence type="predicted"/>
<dbReference type="PROSITE" id="PS00630">
    <property type="entry name" value="IMP_2"/>
    <property type="match status" value="1"/>
</dbReference>
<feature type="binding site" evidence="7">
    <location>
        <position position="89"/>
    </location>
    <ligand>
        <name>Mg(2+)</name>
        <dbReference type="ChEBI" id="CHEBI:18420"/>
        <label>1</label>
        <note>catalytic</note>
    </ligand>
</feature>
<dbReference type="InterPro" id="IPR000760">
    <property type="entry name" value="Inositol_monophosphatase-like"/>
</dbReference>
<dbReference type="PANTHER" id="PTHR20854">
    <property type="entry name" value="INOSITOL MONOPHOSPHATASE"/>
    <property type="match status" value="1"/>
</dbReference>
<protein>
    <recommendedName>
        <fullName evidence="3">inositol-phosphate phosphatase</fullName>
        <ecNumber evidence="3">3.1.3.25</ecNumber>
    </recommendedName>
</protein>
<dbReference type="SUPFAM" id="SSF56655">
    <property type="entry name" value="Carbohydrate phosphatase"/>
    <property type="match status" value="1"/>
</dbReference>
<dbReference type="EC" id="3.1.3.25" evidence="3"/>
<dbReference type="RefSeq" id="WP_034769510.1">
    <property type="nucleotide sequence ID" value="NZ_CCRF01000044.1"/>
</dbReference>
<dbReference type="PROSITE" id="PS00629">
    <property type="entry name" value="IMP_1"/>
    <property type="match status" value="1"/>
</dbReference>
<dbReference type="FunFam" id="3.30.540.10:FF:000003">
    <property type="entry name" value="Inositol-1-monophosphatase"/>
    <property type="match status" value="1"/>
</dbReference>
<keyword evidence="5 8" id="KW-0378">Hydrolase</keyword>
<feature type="binding site" evidence="7">
    <location>
        <position position="90"/>
    </location>
    <ligand>
        <name>Mg(2+)</name>
        <dbReference type="ChEBI" id="CHEBI:18420"/>
        <label>2</label>
    </ligand>
</feature>